<dbReference type="EMBL" id="GL883081">
    <property type="protein sequence ID" value="EGF89417.1"/>
    <property type="molecule type" value="Genomic_DNA"/>
</dbReference>
<name>F4QUB7_9CAUL</name>
<dbReference type="OrthoDB" id="7628565at2"/>
<proteinExistence type="predicted"/>
<dbReference type="RefSeq" id="WP_006275539.1">
    <property type="nucleotide sequence ID" value="NZ_GL883081.1"/>
</dbReference>
<dbReference type="eggNOG" id="COG4961">
    <property type="taxonomic scope" value="Bacteria"/>
</dbReference>
<organism evidence="2 3">
    <name type="scientific">Asticcacaulis biprosthecium C19</name>
    <dbReference type="NCBI Taxonomy" id="715226"/>
    <lineage>
        <taxon>Bacteria</taxon>
        <taxon>Pseudomonadati</taxon>
        <taxon>Pseudomonadota</taxon>
        <taxon>Alphaproteobacteria</taxon>
        <taxon>Caulobacterales</taxon>
        <taxon>Caulobacteraceae</taxon>
        <taxon>Asticcacaulis</taxon>
    </lineage>
</organism>
<dbReference type="HOGENOM" id="CLU_046706_0_0_5"/>
<dbReference type="Pfam" id="PF13400">
    <property type="entry name" value="Tad"/>
    <property type="match status" value="1"/>
</dbReference>
<evidence type="ECO:0000313" key="2">
    <source>
        <dbReference type="EMBL" id="EGF89417.1"/>
    </source>
</evidence>
<dbReference type="AlphaFoldDB" id="F4QUB7"/>
<gene>
    <name evidence="2" type="ORF">ABI_47640</name>
</gene>
<protein>
    <recommendedName>
        <fullName evidence="1">Putative Flp pilus-assembly TadG-like N-terminal domain-containing protein</fullName>
    </recommendedName>
</protein>
<evidence type="ECO:0000313" key="3">
    <source>
        <dbReference type="Proteomes" id="UP000006512"/>
    </source>
</evidence>
<dbReference type="STRING" id="715226.ABI_47640"/>
<evidence type="ECO:0000259" key="1">
    <source>
        <dbReference type="Pfam" id="PF13400"/>
    </source>
</evidence>
<sequence>MRRQFVQWAHCQGGNVAVISALCAAPLLYVITATIDHSAMVKDRFSLQAAADAGALMGAAKLALGSDELVFGAAEAAAHQQIGDLRNPVTFEVVVDRSTGAVTVTGRSQHAPLIGFMSDGPTPISARATAEGLLKTPLCILQIGSSEMKIDDQATVRAGGCLVHSNKDVTVASGAFLQAAQTQAVGAVRGPVSPQGHNGAMTIEDPFLSMNLTPPTDCNGKTAKIKIVTGAVLTLPAGVHCEHFKIEKNATLILGQGDHWFMDHLESKDNATIRGDDVVLIFGSDKSVKFNDTSSVQITARKTGVFAGFLLATTRQNDEKFVIASNNVSELLGTIYIPNAELEVETAGQVAEDSAWSIIVAKTITLKKNPVMVINTRYSGSGVPVPAGVGPAGTPRLTR</sequence>
<accession>F4QUB7</accession>
<keyword evidence="3" id="KW-1185">Reference proteome</keyword>
<dbReference type="Proteomes" id="UP000006512">
    <property type="component" value="Unassembled WGS sequence"/>
</dbReference>
<dbReference type="InterPro" id="IPR028087">
    <property type="entry name" value="Tad_N"/>
</dbReference>
<feature type="domain" description="Putative Flp pilus-assembly TadG-like N-terminal" evidence="1">
    <location>
        <begin position="14"/>
        <end position="60"/>
    </location>
</feature>
<reference evidence="3" key="1">
    <citation type="submission" date="2011-03" db="EMBL/GenBank/DDBJ databases">
        <title>Draft genome sequence of Brevundimonas diminuta.</title>
        <authorList>
            <person name="Brown P.J.B."/>
            <person name="Buechlein A."/>
            <person name="Hemmerich C."/>
            <person name="Brun Y.V."/>
        </authorList>
    </citation>
    <scope>NUCLEOTIDE SEQUENCE [LARGE SCALE GENOMIC DNA]</scope>
    <source>
        <strain evidence="3">C19</strain>
    </source>
</reference>